<dbReference type="EMBL" id="CABITT030000008">
    <property type="protein sequence ID" value="VVB14609.1"/>
    <property type="molecule type" value="Genomic_DNA"/>
</dbReference>
<evidence type="ECO:0000313" key="2">
    <source>
        <dbReference type="Proteomes" id="UP000489600"/>
    </source>
</evidence>
<comment type="caution">
    <text evidence="1">The sequence shown here is derived from an EMBL/GenBank/DDBJ whole genome shotgun (WGS) entry which is preliminary data.</text>
</comment>
<accession>A0A565CLT4</accession>
<dbReference type="Proteomes" id="UP000489600">
    <property type="component" value="Unassembled WGS sequence"/>
</dbReference>
<dbReference type="OrthoDB" id="1671880at2759"/>
<evidence type="ECO:0000313" key="1">
    <source>
        <dbReference type="EMBL" id="VVB14609.1"/>
    </source>
</evidence>
<name>A0A565CLT4_9BRAS</name>
<reference evidence="1" key="1">
    <citation type="submission" date="2019-07" db="EMBL/GenBank/DDBJ databases">
        <authorList>
            <person name="Dittberner H."/>
        </authorList>
    </citation>
    <scope>NUCLEOTIDE SEQUENCE [LARGE SCALE GENOMIC DNA]</scope>
</reference>
<sequence length="84" mass="9035">MSPSTKTEVATNGGDLTSSKIDGVRQLDVVPRVVTFLSREFFPELQLNNIAAGTSEDTKAVVESGAVPIFIKNFSAMLMRMSAN</sequence>
<dbReference type="InterPro" id="IPR011989">
    <property type="entry name" value="ARM-like"/>
</dbReference>
<dbReference type="AlphaFoldDB" id="A0A565CLT4"/>
<organism evidence="1 2">
    <name type="scientific">Arabis nemorensis</name>
    <dbReference type="NCBI Taxonomy" id="586526"/>
    <lineage>
        <taxon>Eukaryota</taxon>
        <taxon>Viridiplantae</taxon>
        <taxon>Streptophyta</taxon>
        <taxon>Embryophyta</taxon>
        <taxon>Tracheophyta</taxon>
        <taxon>Spermatophyta</taxon>
        <taxon>Magnoliopsida</taxon>
        <taxon>eudicotyledons</taxon>
        <taxon>Gunneridae</taxon>
        <taxon>Pentapetalae</taxon>
        <taxon>rosids</taxon>
        <taxon>malvids</taxon>
        <taxon>Brassicales</taxon>
        <taxon>Brassicaceae</taxon>
        <taxon>Arabideae</taxon>
        <taxon>Arabis</taxon>
    </lineage>
</organism>
<keyword evidence="2" id="KW-1185">Reference proteome</keyword>
<proteinExistence type="predicted"/>
<gene>
    <name evidence="1" type="ORF">ANE_LOCUS25053</name>
</gene>
<protein>
    <submittedName>
        <fullName evidence="1">Uncharacterized protein</fullName>
    </submittedName>
</protein>
<dbReference type="Gene3D" id="1.25.10.10">
    <property type="entry name" value="Leucine-rich Repeat Variant"/>
    <property type="match status" value="1"/>
</dbReference>